<evidence type="ECO:0000256" key="1">
    <source>
        <dbReference type="SAM" id="SignalP"/>
    </source>
</evidence>
<dbReference type="Proteomes" id="UP000588112">
    <property type="component" value="Unassembled WGS sequence"/>
</dbReference>
<dbReference type="RefSeq" id="WP_184616734.1">
    <property type="nucleotide sequence ID" value="NZ_BOOS01000022.1"/>
</dbReference>
<feature type="chain" id="PRO_5031139483" evidence="1">
    <location>
        <begin position="30"/>
        <end position="97"/>
    </location>
</feature>
<feature type="signal peptide" evidence="1">
    <location>
        <begin position="1"/>
        <end position="29"/>
    </location>
</feature>
<sequence length="97" mass="10268">MRVRRFQAVAVLAMALGAGVLAAAAPAAAAPVADHAVTSALAPPDWYRSPDYPTLAECRVGRADALANGQFNAVGNCYYYAGDQVVRAAYYFNIYIP</sequence>
<organism evidence="2 3">
    <name type="scientific">Sphaerisporangium krabiense</name>
    <dbReference type="NCBI Taxonomy" id="763782"/>
    <lineage>
        <taxon>Bacteria</taxon>
        <taxon>Bacillati</taxon>
        <taxon>Actinomycetota</taxon>
        <taxon>Actinomycetes</taxon>
        <taxon>Streptosporangiales</taxon>
        <taxon>Streptosporangiaceae</taxon>
        <taxon>Sphaerisporangium</taxon>
    </lineage>
</organism>
<evidence type="ECO:0000313" key="2">
    <source>
        <dbReference type="EMBL" id="MBB5630240.1"/>
    </source>
</evidence>
<dbReference type="EMBL" id="JACHBR010000002">
    <property type="protein sequence ID" value="MBB5630240.1"/>
    <property type="molecule type" value="Genomic_DNA"/>
</dbReference>
<comment type="caution">
    <text evidence="2">The sequence shown here is derived from an EMBL/GenBank/DDBJ whole genome shotgun (WGS) entry which is preliminary data.</text>
</comment>
<protein>
    <submittedName>
        <fullName evidence="2">Uncharacterized protein</fullName>
    </submittedName>
</protein>
<name>A0A7W8ZAC1_9ACTN</name>
<reference evidence="2 3" key="1">
    <citation type="submission" date="2020-08" db="EMBL/GenBank/DDBJ databases">
        <title>Sequencing the genomes of 1000 actinobacteria strains.</title>
        <authorList>
            <person name="Klenk H.-P."/>
        </authorList>
    </citation>
    <scope>NUCLEOTIDE SEQUENCE [LARGE SCALE GENOMIC DNA]</scope>
    <source>
        <strain evidence="2 3">DSM 45790</strain>
    </source>
</reference>
<proteinExistence type="predicted"/>
<dbReference type="AlphaFoldDB" id="A0A7W8ZAC1"/>
<keyword evidence="1" id="KW-0732">Signal</keyword>
<accession>A0A7W8ZAC1</accession>
<evidence type="ECO:0000313" key="3">
    <source>
        <dbReference type="Proteomes" id="UP000588112"/>
    </source>
</evidence>
<keyword evidence="3" id="KW-1185">Reference proteome</keyword>
<gene>
    <name evidence="2" type="ORF">BJ981_006004</name>
</gene>